<dbReference type="PROSITE" id="PS00178">
    <property type="entry name" value="AA_TRNA_LIGASE_I"/>
    <property type="match status" value="1"/>
</dbReference>
<dbReference type="GO" id="GO:0005829">
    <property type="term" value="C:cytosol"/>
    <property type="evidence" value="ECO:0007669"/>
    <property type="project" value="TreeGrafter"/>
</dbReference>
<organism evidence="13 14">
    <name type="scientific">Carsonella ruddii (strain PV)</name>
    <dbReference type="NCBI Taxonomy" id="387662"/>
    <lineage>
        <taxon>Bacteria</taxon>
        <taxon>Pseudomonadati</taxon>
        <taxon>Pseudomonadota</taxon>
        <taxon>Gammaproteobacteria</taxon>
        <taxon>Oceanospirillales</taxon>
        <taxon>Halomonadaceae</taxon>
        <taxon>Zymobacter group</taxon>
        <taxon>Candidatus Carsonella</taxon>
    </lineage>
</organism>
<dbReference type="InterPro" id="IPR001412">
    <property type="entry name" value="aa-tRNA-synth_I_CS"/>
</dbReference>
<name>Q05FL1_CARRP</name>
<keyword evidence="7 11" id="KW-0648">Protein biosynthesis</keyword>
<evidence type="ECO:0000256" key="6">
    <source>
        <dbReference type="ARBA" id="ARBA00022840"/>
    </source>
</evidence>
<dbReference type="Gene3D" id="3.90.740.10">
    <property type="entry name" value="Valyl/Leucyl/Isoleucyl-tRNA synthetase, editing domain"/>
    <property type="match status" value="1"/>
</dbReference>
<dbReference type="GO" id="GO:0006428">
    <property type="term" value="P:isoleucyl-tRNA aminoacylation"/>
    <property type="evidence" value="ECO:0007669"/>
    <property type="project" value="InterPro"/>
</dbReference>
<evidence type="ECO:0000313" key="13">
    <source>
        <dbReference type="EMBL" id="BAF35160.1"/>
    </source>
</evidence>
<dbReference type="Gene3D" id="1.10.730.20">
    <property type="match status" value="1"/>
</dbReference>
<dbReference type="Proteomes" id="UP000000777">
    <property type="component" value="Chromosome"/>
</dbReference>
<evidence type="ECO:0000256" key="5">
    <source>
        <dbReference type="ARBA" id="ARBA00022741"/>
    </source>
</evidence>
<keyword evidence="6 11" id="KW-0067">ATP-binding</keyword>
<dbReference type="KEGG" id="crp:CRP_129"/>
<keyword evidence="5 11" id="KW-0547">Nucleotide-binding</keyword>
<dbReference type="OrthoDB" id="9810365at2"/>
<proteinExistence type="inferred from homology"/>
<dbReference type="GO" id="GO:0002161">
    <property type="term" value="F:aminoacyl-tRNA deacylase activity"/>
    <property type="evidence" value="ECO:0007669"/>
    <property type="project" value="InterPro"/>
</dbReference>
<evidence type="ECO:0000256" key="10">
    <source>
        <dbReference type="ARBA" id="ARBA00048359"/>
    </source>
</evidence>
<dbReference type="Pfam" id="PF00133">
    <property type="entry name" value="tRNA-synt_1"/>
    <property type="match status" value="1"/>
</dbReference>
<reference evidence="13 14" key="1">
    <citation type="journal article" date="2006" name="Science">
        <title>The 160-kilobase genome of the bacterial endosymbiont Carsonella.</title>
        <authorList>
            <person name="Nakabachi A."/>
            <person name="Yamashita A."/>
            <person name="Toh H."/>
            <person name="Ishikawa H."/>
            <person name="Dunbar H."/>
            <person name="Moran N."/>
            <person name="Hattori M."/>
        </authorList>
    </citation>
    <scope>NUCLEOTIDE SEQUENCE [LARGE SCALE GENOMIC DNA]</scope>
    <source>
        <strain evidence="13 14">PV</strain>
    </source>
</reference>
<evidence type="ECO:0000256" key="3">
    <source>
        <dbReference type="ARBA" id="ARBA00022490"/>
    </source>
</evidence>
<evidence type="ECO:0000256" key="7">
    <source>
        <dbReference type="ARBA" id="ARBA00022917"/>
    </source>
</evidence>
<dbReference type="SUPFAM" id="SSF47323">
    <property type="entry name" value="Anticodon-binding domain of a subclass of class I aminoacyl-tRNA synthetases"/>
    <property type="match status" value="1"/>
</dbReference>
<dbReference type="InterPro" id="IPR002301">
    <property type="entry name" value="Ile-tRNA-ligase"/>
</dbReference>
<feature type="domain" description="Aminoacyl-tRNA synthetase class Ia" evidence="12">
    <location>
        <begin position="33"/>
        <end position="576"/>
    </location>
</feature>
<dbReference type="Gene3D" id="3.40.50.620">
    <property type="entry name" value="HUPs"/>
    <property type="match status" value="2"/>
</dbReference>
<evidence type="ECO:0000256" key="9">
    <source>
        <dbReference type="ARBA" id="ARBA00025217"/>
    </source>
</evidence>
<dbReference type="STRING" id="387662.CRP_129"/>
<evidence type="ECO:0000256" key="8">
    <source>
        <dbReference type="ARBA" id="ARBA00023146"/>
    </source>
</evidence>
<gene>
    <name evidence="13" type="ordered locus">CRP_129</name>
</gene>
<keyword evidence="3" id="KW-0963">Cytoplasm</keyword>
<evidence type="ECO:0000256" key="11">
    <source>
        <dbReference type="RuleBase" id="RU363035"/>
    </source>
</evidence>
<evidence type="ECO:0000256" key="2">
    <source>
        <dbReference type="ARBA" id="ARBA00013165"/>
    </source>
</evidence>
<dbReference type="PANTHER" id="PTHR42765">
    <property type="entry name" value="SOLEUCYL-TRNA SYNTHETASE"/>
    <property type="match status" value="1"/>
</dbReference>
<dbReference type="HOGENOM" id="CLU_348749_0_0_6"/>
<keyword evidence="8 11" id="KW-0030">Aminoacyl-tRNA synthetase</keyword>
<dbReference type="SUPFAM" id="SSF52374">
    <property type="entry name" value="Nucleotidylyl transferase"/>
    <property type="match status" value="1"/>
</dbReference>
<dbReference type="PRINTS" id="PR00984">
    <property type="entry name" value="TRNASYNTHILE"/>
</dbReference>
<dbReference type="GO" id="GO:0004822">
    <property type="term" value="F:isoleucine-tRNA ligase activity"/>
    <property type="evidence" value="ECO:0007669"/>
    <property type="project" value="UniProtKB-EC"/>
</dbReference>
<evidence type="ECO:0000313" key="14">
    <source>
        <dbReference type="Proteomes" id="UP000000777"/>
    </source>
</evidence>
<evidence type="ECO:0000256" key="1">
    <source>
        <dbReference type="ARBA" id="ARBA00006887"/>
    </source>
</evidence>
<comment type="catalytic activity">
    <reaction evidence="10">
        <text>tRNA(Ile) + L-isoleucine + ATP = L-isoleucyl-tRNA(Ile) + AMP + diphosphate</text>
        <dbReference type="Rhea" id="RHEA:11060"/>
        <dbReference type="Rhea" id="RHEA-COMP:9666"/>
        <dbReference type="Rhea" id="RHEA-COMP:9695"/>
        <dbReference type="ChEBI" id="CHEBI:30616"/>
        <dbReference type="ChEBI" id="CHEBI:33019"/>
        <dbReference type="ChEBI" id="CHEBI:58045"/>
        <dbReference type="ChEBI" id="CHEBI:78442"/>
        <dbReference type="ChEBI" id="CHEBI:78528"/>
        <dbReference type="ChEBI" id="CHEBI:456215"/>
        <dbReference type="EC" id="6.1.1.5"/>
    </reaction>
</comment>
<accession>Q05FL1</accession>
<dbReference type="EMBL" id="AP009180">
    <property type="protein sequence ID" value="BAF35160.1"/>
    <property type="molecule type" value="Genomic_DNA"/>
</dbReference>
<dbReference type="GO" id="GO:0005524">
    <property type="term" value="F:ATP binding"/>
    <property type="evidence" value="ECO:0007669"/>
    <property type="project" value="UniProtKB-KW"/>
</dbReference>
<dbReference type="SUPFAM" id="SSF50677">
    <property type="entry name" value="ValRS/IleRS/LeuRS editing domain"/>
    <property type="match status" value="1"/>
</dbReference>
<dbReference type="InterPro" id="IPR002300">
    <property type="entry name" value="aa-tRNA-synth_Ia"/>
</dbReference>
<sequence length="824" mass="100579">MKINFQQKKYFMQGNLLKNQLIIVNNINYNILKRKKLINYFLLDGPPFANGEIHLGHILNKVIKNIIINNYFNNSFLLLNNLGWDTHGLPIEQKVLSTKKFNNFRSFVCNTIKDQKNDFLKLNLFNSYYNYNTMEPRYESFQLKIFQYFLIKELIKIKNYPNFLCFNCNSTLSFSEIIYKKKKSFSFYFKIKINNLYLLIWTTSLWSFINNQACFFVKNNIYIILKSKNCLLVFLNSIYKKVLKIINIKGKIISYINSTFFFKKKYFVFLKNILKFYNKELFFIENKYLDIKIGTGFIHSAPSNGIEDYELYDKNRKIYNLISSKCLLRKIKLFLNLNIFYLNIIMFKLMIKHNILIKKFKIIHNYMFCWRHKNLIIYFLSKQIFIDLDLMYKKYRIKQILLHNLQKIFFFPKKTKNIISNMINLRSNWCISRQRIWGVYIFYKTNIKKENFSFYKNLTKTFSSHVFFFLKKKKKNILDVWFDSAISSLLFNNNNIIIEGKDQIRGWFQSCIIVQCLIYLKINIKILIMHNFCVNIKGEKFSKSDENYIKIKKIFNTYSNEIIKYYFSKHNFFKNIYFDNFKIKNLSISYKKIRIFFKFIINNFYNFNFKKKQVLLFDFWLIKKIEKFIFIIDNNFKRFKFYKSMKIIIYIINFLSNSYFNYSKNKLYLSKLNSLIRNSVLFALYNILLLIKKSIFPVLSFTFNEIINFVKDKKILFKKKVGKFSHFLKIVKKKNKKTIFYSNFLKDFNKVKNELLNLDIYLNIYNKFWNWFCIKKYFYYNLKVFYCFFSKNFVKKKNYVLNKNICKNCVLNKLHNLEELRFYV</sequence>
<evidence type="ECO:0000259" key="12">
    <source>
        <dbReference type="Pfam" id="PF00133"/>
    </source>
</evidence>
<dbReference type="InterPro" id="IPR009080">
    <property type="entry name" value="tRNAsynth_Ia_anticodon-bd"/>
</dbReference>
<comment type="similarity">
    <text evidence="1">Belongs to the class-I aminoacyl-tRNA synthetase family. IleS type 1 subfamily.</text>
</comment>
<dbReference type="InterPro" id="IPR009008">
    <property type="entry name" value="Val/Leu/Ile-tRNA-synth_edit"/>
</dbReference>
<dbReference type="InterPro" id="IPR050081">
    <property type="entry name" value="Ile-tRNA_ligase"/>
</dbReference>
<comment type="function">
    <text evidence="9">Catalyzes the attachment of isoleucine to tRNA(Ile). As IleRS can inadvertently accommodate and process structurally similar amino acids such as valine, to avoid such errors it has two additional distinct tRNA(Ile)-dependent editing activities. One activity is designated as 'pretransfer' editing and involves the hydrolysis of activated Val-AMP. The other activity is designated 'posttransfer' editing and involves deacylation of mischarged Val-tRNA(Ile).</text>
</comment>
<dbReference type="AlphaFoldDB" id="Q05FL1"/>
<dbReference type="PANTHER" id="PTHR42765:SF1">
    <property type="entry name" value="ISOLEUCINE--TRNA LIGASE, MITOCHONDRIAL"/>
    <property type="match status" value="1"/>
</dbReference>
<dbReference type="RefSeq" id="WP_011672352.1">
    <property type="nucleotide sequence ID" value="NC_008512.1"/>
</dbReference>
<keyword evidence="4 11" id="KW-0436">Ligase</keyword>
<dbReference type="EC" id="6.1.1.5" evidence="2"/>
<evidence type="ECO:0000256" key="4">
    <source>
        <dbReference type="ARBA" id="ARBA00022598"/>
    </source>
</evidence>
<protein>
    <recommendedName>
        <fullName evidence="2">isoleucine--tRNA ligase</fullName>
        <ecNumber evidence="2">6.1.1.5</ecNumber>
    </recommendedName>
</protein>
<dbReference type="InterPro" id="IPR014729">
    <property type="entry name" value="Rossmann-like_a/b/a_fold"/>
</dbReference>